<keyword evidence="5 14" id="KW-0479">Metal-binding</keyword>
<feature type="transmembrane region" description="Helical" evidence="14">
    <location>
        <begin position="96"/>
        <end position="118"/>
    </location>
</feature>
<evidence type="ECO:0000256" key="4">
    <source>
        <dbReference type="ARBA" id="ARBA00022692"/>
    </source>
</evidence>
<feature type="binding site" evidence="14">
    <location>
        <position position="74"/>
    </location>
    <ligand>
        <name>Na(+)</name>
        <dbReference type="ChEBI" id="CHEBI:29101"/>
        <note>structural</note>
    </ligand>
</feature>
<dbReference type="GO" id="GO:0005886">
    <property type="term" value="C:plasma membrane"/>
    <property type="evidence" value="ECO:0007669"/>
    <property type="project" value="UniProtKB-SubCell"/>
</dbReference>
<dbReference type="EMBL" id="CP007806">
    <property type="protein sequence ID" value="AIG27228.1"/>
    <property type="molecule type" value="Genomic_DNA"/>
</dbReference>
<proteinExistence type="inferred from homology"/>
<evidence type="ECO:0000256" key="10">
    <source>
        <dbReference type="ARBA" id="ARBA00023303"/>
    </source>
</evidence>
<comment type="function">
    <text evidence="13 14">Fluoride-specific ion channel. Important for reducing fluoride concentration in the cell, thus reducing its toxicity.</text>
</comment>
<dbReference type="PANTHER" id="PTHR28259:SF16">
    <property type="entry name" value="FLUORIDE-SPECIFIC ION CHANNEL FLUC 2"/>
    <property type="match status" value="1"/>
</dbReference>
<sequence length="120" mass="12851">MLLNSIGVALGGCLGAMSRYGISSLINQRYKGMFPLATCCINILGCFLLGVLTSSSLAPFFIVMAGTGFMGAFTTFSTCKWESYSLFTSKRYQIGFIYLLISYSVGILSAALGMLLGVHL</sequence>
<evidence type="ECO:0000256" key="3">
    <source>
        <dbReference type="ARBA" id="ARBA00022475"/>
    </source>
</evidence>
<organism evidence="15 16">
    <name type="scientific">Brevibacillus laterosporus LMG 15441</name>
    <dbReference type="NCBI Taxonomy" id="1042163"/>
    <lineage>
        <taxon>Bacteria</taxon>
        <taxon>Bacillati</taxon>
        <taxon>Bacillota</taxon>
        <taxon>Bacilli</taxon>
        <taxon>Bacillales</taxon>
        <taxon>Paenibacillaceae</taxon>
        <taxon>Brevibacillus</taxon>
    </lineage>
</organism>
<evidence type="ECO:0000256" key="9">
    <source>
        <dbReference type="ARBA" id="ARBA00023136"/>
    </source>
</evidence>
<keyword evidence="9 14" id="KW-0472">Membrane</keyword>
<dbReference type="GO" id="GO:0062054">
    <property type="term" value="F:fluoride channel activity"/>
    <property type="evidence" value="ECO:0007669"/>
    <property type="project" value="UniProtKB-UniRule"/>
</dbReference>
<evidence type="ECO:0000313" key="16">
    <source>
        <dbReference type="Proteomes" id="UP000005850"/>
    </source>
</evidence>
<evidence type="ECO:0000313" key="15">
    <source>
        <dbReference type="EMBL" id="AIG27228.1"/>
    </source>
</evidence>
<keyword evidence="4 14" id="KW-0812">Transmembrane</keyword>
<dbReference type="RefSeq" id="WP_003335900.1">
    <property type="nucleotide sequence ID" value="NZ_CP007806.1"/>
</dbReference>
<dbReference type="GO" id="GO:0046872">
    <property type="term" value="F:metal ion binding"/>
    <property type="evidence" value="ECO:0007669"/>
    <property type="project" value="UniProtKB-KW"/>
</dbReference>
<keyword evidence="10 14" id="KW-0407">Ion channel</keyword>
<evidence type="ECO:0000256" key="7">
    <source>
        <dbReference type="ARBA" id="ARBA00023053"/>
    </source>
</evidence>
<comment type="activity regulation">
    <text evidence="14">Na(+) is not transported, but it plays an essential structural role and its presence is essential for fluoride channel function.</text>
</comment>
<dbReference type="eggNOG" id="COG0239">
    <property type="taxonomic scope" value="Bacteria"/>
</dbReference>
<dbReference type="PANTHER" id="PTHR28259">
    <property type="entry name" value="FLUORIDE EXPORT PROTEIN 1-RELATED"/>
    <property type="match status" value="1"/>
</dbReference>
<evidence type="ECO:0000256" key="14">
    <source>
        <dbReference type="HAMAP-Rule" id="MF_00454"/>
    </source>
</evidence>
<dbReference type="KEGG" id="blr:BRLA_c029160"/>
<evidence type="ECO:0000256" key="13">
    <source>
        <dbReference type="ARBA" id="ARBA00049940"/>
    </source>
</evidence>
<dbReference type="HAMAP" id="MF_00454">
    <property type="entry name" value="FluC"/>
    <property type="match status" value="1"/>
</dbReference>
<keyword evidence="3 14" id="KW-1003">Cell membrane</keyword>
<name>A0A075R7R8_BRELA</name>
<comment type="similarity">
    <text evidence="11 14">Belongs to the fluoride channel Fluc/FEX (TC 1.A.43) family.</text>
</comment>
<evidence type="ECO:0000256" key="1">
    <source>
        <dbReference type="ARBA" id="ARBA00004651"/>
    </source>
</evidence>
<evidence type="ECO:0000256" key="5">
    <source>
        <dbReference type="ARBA" id="ARBA00022723"/>
    </source>
</evidence>
<keyword evidence="2 14" id="KW-0813">Transport</keyword>
<evidence type="ECO:0000256" key="11">
    <source>
        <dbReference type="ARBA" id="ARBA00035120"/>
    </source>
</evidence>
<keyword evidence="6 14" id="KW-1133">Transmembrane helix</keyword>
<gene>
    <name evidence="15" type="primary">crcB_1</name>
    <name evidence="14" type="synonym">crcB</name>
    <name evidence="14" type="synonym">fluC</name>
    <name evidence="15" type="ORF">BRLA_c029160</name>
</gene>
<dbReference type="HOGENOM" id="CLU_114342_2_3_9"/>
<dbReference type="InterPro" id="IPR003691">
    <property type="entry name" value="FluC"/>
</dbReference>
<dbReference type="Proteomes" id="UP000005850">
    <property type="component" value="Chromosome"/>
</dbReference>
<evidence type="ECO:0000256" key="2">
    <source>
        <dbReference type="ARBA" id="ARBA00022448"/>
    </source>
</evidence>
<dbReference type="GO" id="GO:0140114">
    <property type="term" value="P:cellular detoxification of fluoride"/>
    <property type="evidence" value="ECO:0007669"/>
    <property type="project" value="UniProtKB-UniRule"/>
</dbReference>
<dbReference type="Pfam" id="PF02537">
    <property type="entry name" value="CRCB"/>
    <property type="match status" value="1"/>
</dbReference>
<comment type="subcellular location">
    <subcellularLocation>
        <location evidence="1 14">Cell membrane</location>
        <topology evidence="1 14">Multi-pass membrane protein</topology>
    </subcellularLocation>
</comment>
<keyword evidence="16" id="KW-1185">Reference proteome</keyword>
<evidence type="ECO:0000256" key="12">
    <source>
        <dbReference type="ARBA" id="ARBA00035585"/>
    </source>
</evidence>
<reference evidence="15 16" key="1">
    <citation type="journal article" date="2011" name="J. Bacteriol.">
        <title>Genome sequence of Brevibacillus laterosporus LMG 15441, a pathogen of invertebrates.</title>
        <authorList>
            <person name="Djukic M."/>
            <person name="Poehlein A."/>
            <person name="Thurmer A."/>
            <person name="Daniel R."/>
        </authorList>
    </citation>
    <scope>NUCLEOTIDE SEQUENCE [LARGE SCALE GENOMIC DNA]</scope>
    <source>
        <strain evidence="15 16">LMG 15441</strain>
    </source>
</reference>
<dbReference type="AlphaFoldDB" id="A0A075R7R8"/>
<feature type="binding site" evidence="14">
    <location>
        <position position="71"/>
    </location>
    <ligand>
        <name>Na(+)</name>
        <dbReference type="ChEBI" id="CHEBI:29101"/>
        <note>structural</note>
    </ligand>
</feature>
<evidence type="ECO:0000256" key="8">
    <source>
        <dbReference type="ARBA" id="ARBA00023065"/>
    </source>
</evidence>
<comment type="catalytic activity">
    <reaction evidence="12">
        <text>fluoride(in) = fluoride(out)</text>
        <dbReference type="Rhea" id="RHEA:76159"/>
        <dbReference type="ChEBI" id="CHEBI:17051"/>
    </reaction>
    <physiologicalReaction direction="left-to-right" evidence="12">
        <dbReference type="Rhea" id="RHEA:76160"/>
    </physiologicalReaction>
</comment>
<feature type="transmembrane region" description="Helical" evidence="14">
    <location>
        <begin position="6"/>
        <end position="22"/>
    </location>
</feature>
<protein>
    <recommendedName>
        <fullName evidence="14">Fluoride-specific ion channel FluC</fullName>
    </recommendedName>
</protein>
<feature type="transmembrane region" description="Helical" evidence="14">
    <location>
        <begin position="58"/>
        <end position="76"/>
    </location>
</feature>
<evidence type="ECO:0000256" key="6">
    <source>
        <dbReference type="ARBA" id="ARBA00022989"/>
    </source>
</evidence>
<keyword evidence="7 14" id="KW-0915">Sodium</keyword>
<dbReference type="STRING" id="1042163.BRLA_c029160"/>
<feature type="transmembrane region" description="Helical" evidence="14">
    <location>
        <begin position="34"/>
        <end position="52"/>
    </location>
</feature>
<keyword evidence="8 14" id="KW-0406">Ion transport</keyword>
<accession>A0A075R7R8</accession>